<sequence>MGDRAYQAAAPRLWNALPNHLRQIFLQIKKQLEPVQRENGRVKENPTTCPCLMSCTIFLSYTSNLISSGLRETIRYLVQHQMVQLTLMLCTGTFFCFHFIVDFSMRI</sequence>
<dbReference type="PANTHER" id="PTHR11703">
    <property type="entry name" value="DEOXYHYPUSINE SYNTHASE"/>
    <property type="match status" value="1"/>
</dbReference>
<reference evidence="4" key="1">
    <citation type="submission" date="2025-08" db="UniProtKB">
        <authorList>
            <consortium name="Ensembl"/>
        </authorList>
    </citation>
    <scope>IDENTIFICATION</scope>
</reference>
<dbReference type="SUPFAM" id="SSF52467">
    <property type="entry name" value="DHS-like NAD/FAD-binding domain"/>
    <property type="match status" value="1"/>
</dbReference>
<feature type="transmembrane region" description="Helical" evidence="3">
    <location>
        <begin position="82"/>
        <end position="101"/>
    </location>
</feature>
<keyword evidence="3" id="KW-0812">Transmembrane</keyword>
<evidence type="ECO:0000313" key="5">
    <source>
        <dbReference type="Proteomes" id="UP000694523"/>
    </source>
</evidence>
<accession>A0A8C6WTH3</accession>
<proteinExistence type="inferred from homology"/>
<evidence type="ECO:0000256" key="3">
    <source>
        <dbReference type="SAM" id="Phobius"/>
    </source>
</evidence>
<dbReference type="Gene3D" id="3.40.910.10">
    <property type="entry name" value="Deoxyhypusine synthase"/>
    <property type="match status" value="1"/>
</dbReference>
<keyword evidence="5" id="KW-1185">Reference proteome</keyword>
<protein>
    <submittedName>
        <fullName evidence="4">Uncharacterized protein</fullName>
    </submittedName>
</protein>
<keyword evidence="3" id="KW-0472">Membrane</keyword>
<organism evidence="4 5">
    <name type="scientific">Neogobius melanostomus</name>
    <name type="common">round goby</name>
    <dbReference type="NCBI Taxonomy" id="47308"/>
    <lineage>
        <taxon>Eukaryota</taxon>
        <taxon>Metazoa</taxon>
        <taxon>Chordata</taxon>
        <taxon>Craniata</taxon>
        <taxon>Vertebrata</taxon>
        <taxon>Euteleostomi</taxon>
        <taxon>Actinopterygii</taxon>
        <taxon>Neopterygii</taxon>
        <taxon>Teleostei</taxon>
        <taxon>Neoteleostei</taxon>
        <taxon>Acanthomorphata</taxon>
        <taxon>Gobiaria</taxon>
        <taxon>Gobiiformes</taxon>
        <taxon>Gobioidei</taxon>
        <taxon>Gobiidae</taxon>
        <taxon>Benthophilinae</taxon>
        <taxon>Neogobiini</taxon>
        <taxon>Neogobius</taxon>
    </lineage>
</organism>
<evidence type="ECO:0000256" key="1">
    <source>
        <dbReference type="ARBA" id="ARBA00009892"/>
    </source>
</evidence>
<dbReference type="Ensembl" id="ENSNMLT00000034280.1">
    <property type="protein sequence ID" value="ENSNMLP00000030746.1"/>
    <property type="gene ID" value="ENSNMLG00000019376.1"/>
</dbReference>
<evidence type="ECO:0000313" key="4">
    <source>
        <dbReference type="Ensembl" id="ENSNMLP00000030746.1"/>
    </source>
</evidence>
<dbReference type="Pfam" id="PF01916">
    <property type="entry name" value="DS"/>
    <property type="match status" value="1"/>
</dbReference>
<reference evidence="4" key="2">
    <citation type="submission" date="2025-09" db="UniProtKB">
        <authorList>
            <consortium name="Ensembl"/>
        </authorList>
    </citation>
    <scope>IDENTIFICATION</scope>
</reference>
<keyword evidence="3" id="KW-1133">Transmembrane helix</keyword>
<dbReference type="InterPro" id="IPR029035">
    <property type="entry name" value="DHS-like_NAD/FAD-binding_dom"/>
</dbReference>
<dbReference type="GO" id="GO:0005737">
    <property type="term" value="C:cytoplasm"/>
    <property type="evidence" value="ECO:0007669"/>
    <property type="project" value="TreeGrafter"/>
</dbReference>
<dbReference type="InterPro" id="IPR002773">
    <property type="entry name" value="Deoxyhypusine_synthase"/>
</dbReference>
<dbReference type="InterPro" id="IPR036982">
    <property type="entry name" value="Deoxyhypusine_synthase_sf"/>
</dbReference>
<keyword evidence="2" id="KW-0520">NAD</keyword>
<name>A0A8C6WTH3_9GOBI</name>
<dbReference type="AlphaFoldDB" id="A0A8C6WTH3"/>
<dbReference type="Proteomes" id="UP000694523">
    <property type="component" value="Unplaced"/>
</dbReference>
<evidence type="ECO:0000256" key="2">
    <source>
        <dbReference type="ARBA" id="ARBA00023027"/>
    </source>
</evidence>
<comment type="similarity">
    <text evidence="1">Belongs to the deoxyhypusine synthase family.</text>
</comment>
<dbReference type="PANTHER" id="PTHR11703:SF0">
    <property type="entry name" value="DEOXYHYPUSINE SYNTHASE"/>
    <property type="match status" value="1"/>
</dbReference>
<dbReference type="GO" id="GO:0034038">
    <property type="term" value="F:deoxyhypusine synthase activity"/>
    <property type="evidence" value="ECO:0007669"/>
    <property type="project" value="TreeGrafter"/>
</dbReference>